<dbReference type="SUPFAM" id="SSF81296">
    <property type="entry name" value="E set domains"/>
    <property type="match status" value="1"/>
</dbReference>
<gene>
    <name evidence="6" type="ORF">BE04_04740</name>
</gene>
<organism evidence="6 7">
    <name type="scientific">Sorangium cellulosum</name>
    <name type="common">Polyangium cellulosum</name>
    <dbReference type="NCBI Taxonomy" id="56"/>
    <lineage>
        <taxon>Bacteria</taxon>
        <taxon>Pseudomonadati</taxon>
        <taxon>Myxococcota</taxon>
        <taxon>Polyangia</taxon>
        <taxon>Polyangiales</taxon>
        <taxon>Polyangiaceae</taxon>
        <taxon>Sorangium</taxon>
    </lineage>
</organism>
<dbReference type="PANTHER" id="PTHR48098:SF3">
    <property type="entry name" value="IRON(III) ENTEROBACTIN ESTERASE"/>
    <property type="match status" value="1"/>
</dbReference>
<dbReference type="Proteomes" id="UP000075604">
    <property type="component" value="Unassembled WGS sequence"/>
</dbReference>
<dbReference type="Pfam" id="PF00756">
    <property type="entry name" value="Esterase"/>
    <property type="match status" value="1"/>
</dbReference>
<feature type="domain" description="Enterochelin esterase N-terminal" evidence="5">
    <location>
        <begin position="45"/>
        <end position="162"/>
    </location>
</feature>
<dbReference type="EMBL" id="JELX01001155">
    <property type="protein sequence ID" value="KYF59881.1"/>
    <property type="molecule type" value="Genomic_DNA"/>
</dbReference>
<evidence type="ECO:0000256" key="4">
    <source>
        <dbReference type="ARBA" id="ARBA00024201"/>
    </source>
</evidence>
<accession>A0A150PVT1</accession>
<dbReference type="InterPro" id="IPR021764">
    <property type="entry name" value="Enterochelin_esterase_N"/>
</dbReference>
<dbReference type="SUPFAM" id="SSF53474">
    <property type="entry name" value="alpha/beta-Hydrolases"/>
    <property type="match status" value="1"/>
</dbReference>
<protein>
    <recommendedName>
        <fullName evidence="5">Enterochelin esterase N-terminal domain-containing protein</fullName>
    </recommendedName>
</protein>
<reference evidence="6 7" key="1">
    <citation type="submission" date="2014-02" db="EMBL/GenBank/DDBJ databases">
        <title>The small core and large imbalanced accessory genome model reveals a collaborative survival strategy of Sorangium cellulosum strains in nature.</title>
        <authorList>
            <person name="Han K."/>
            <person name="Peng R."/>
            <person name="Blom J."/>
            <person name="Li Y.-Z."/>
        </authorList>
    </citation>
    <scope>NUCLEOTIDE SEQUENCE [LARGE SCALE GENOMIC DNA]</scope>
    <source>
        <strain evidence="6 7">So0157-18</strain>
    </source>
</reference>
<name>A0A150PVT1_SORCE</name>
<evidence type="ECO:0000256" key="3">
    <source>
        <dbReference type="ARBA" id="ARBA00022801"/>
    </source>
</evidence>
<dbReference type="Pfam" id="PF11806">
    <property type="entry name" value="Enterochelin_N"/>
    <property type="match status" value="1"/>
</dbReference>
<dbReference type="GO" id="GO:0006826">
    <property type="term" value="P:iron ion transport"/>
    <property type="evidence" value="ECO:0007669"/>
    <property type="project" value="InterPro"/>
</dbReference>
<evidence type="ECO:0000256" key="2">
    <source>
        <dbReference type="ARBA" id="ARBA00022490"/>
    </source>
</evidence>
<dbReference type="InterPro" id="IPR029058">
    <property type="entry name" value="AB_hydrolase_fold"/>
</dbReference>
<dbReference type="GO" id="GO:0005737">
    <property type="term" value="C:cytoplasm"/>
    <property type="evidence" value="ECO:0007669"/>
    <property type="project" value="UniProtKB-SubCell"/>
</dbReference>
<sequence>MSRYLQQFQQAAARDSRAAVAELESLLRSAGGPLVEPIDDRMVLVTFVWIGPAQRVSVRGAQIFPDVMRPSHPMSRVEGTDVWYLSAAAPANVLTVYQYLLDEPETSASLLGDPAGLLRAQLGCAQVDPVNPRRIYPQAGVIAGDFWLPERRWESILDLGGAEQPGWFEHSGAPAGAMVEHRLASAALSNERTVTVYTPPGFTATRASYPLVVMLDGECWLRVARLHVGLDNLIAARAIVPPVVAFVHNAPSAEIVRSRIAETACNPAFAAMLAEELLPMLRERYNVSADPDRVILAGNSYTGLAAAHAALERPAAFGAVMSTSGTHGWGYANHPAAQLVLGKDDEPEWLTRQYAMAPRKAIRFWIDVGQLETGTFIDWMPGVDQRAANRHLRTVLQAKGYQVTYYESPGGHEFATFRHSVARGLQAMLGTG</sequence>
<proteinExistence type="inferred from homology"/>
<keyword evidence="2" id="KW-0963">Cytoplasm</keyword>
<comment type="similarity">
    <text evidence="4">Belongs to the Fes family.</text>
</comment>
<dbReference type="InterPro" id="IPR013783">
    <property type="entry name" value="Ig-like_fold"/>
</dbReference>
<evidence type="ECO:0000259" key="5">
    <source>
        <dbReference type="Pfam" id="PF11806"/>
    </source>
</evidence>
<comment type="subcellular location">
    <subcellularLocation>
        <location evidence="1">Cytoplasm</location>
    </subcellularLocation>
</comment>
<evidence type="ECO:0000313" key="7">
    <source>
        <dbReference type="Proteomes" id="UP000075604"/>
    </source>
</evidence>
<dbReference type="GO" id="GO:0005506">
    <property type="term" value="F:iron ion binding"/>
    <property type="evidence" value="ECO:0007669"/>
    <property type="project" value="InterPro"/>
</dbReference>
<evidence type="ECO:0000313" key="6">
    <source>
        <dbReference type="EMBL" id="KYF59881.1"/>
    </source>
</evidence>
<keyword evidence="3" id="KW-0378">Hydrolase</keyword>
<dbReference type="Gene3D" id="2.60.40.10">
    <property type="entry name" value="Immunoglobulins"/>
    <property type="match status" value="1"/>
</dbReference>
<comment type="caution">
    <text evidence="6">The sequence shown here is derived from an EMBL/GenBank/DDBJ whole genome shotgun (WGS) entry which is preliminary data.</text>
</comment>
<evidence type="ECO:0000256" key="1">
    <source>
        <dbReference type="ARBA" id="ARBA00004496"/>
    </source>
</evidence>
<dbReference type="GO" id="GO:0008849">
    <property type="term" value="F:enterochelin esterase activity"/>
    <property type="evidence" value="ECO:0007669"/>
    <property type="project" value="InterPro"/>
</dbReference>
<dbReference type="AlphaFoldDB" id="A0A150PVT1"/>
<dbReference type="InterPro" id="IPR050583">
    <property type="entry name" value="Mycobacterial_A85_antigen"/>
</dbReference>
<dbReference type="Gene3D" id="3.40.50.1820">
    <property type="entry name" value="alpha/beta hydrolase"/>
    <property type="match status" value="1"/>
</dbReference>
<dbReference type="InterPro" id="IPR000801">
    <property type="entry name" value="Esterase-like"/>
</dbReference>
<dbReference type="InterPro" id="IPR014756">
    <property type="entry name" value="Ig_E-set"/>
</dbReference>
<dbReference type="PANTHER" id="PTHR48098">
    <property type="entry name" value="ENTEROCHELIN ESTERASE-RELATED"/>
    <property type="match status" value="1"/>
</dbReference>